<sequence length="95" mass="9872">GPLIVNGVLDAQGTPGELVASDYRPALFIMVGVLAVGFVANLLIRPVSERWHEDPAVVNAADRPAEGDDGRAESERVAVGEGTGSKTSKTDAEQS</sequence>
<keyword evidence="2" id="KW-0812">Transmembrane</keyword>
<proteinExistence type="predicted"/>
<feature type="transmembrane region" description="Helical" evidence="2">
    <location>
        <begin position="26"/>
        <end position="44"/>
    </location>
</feature>
<protein>
    <submittedName>
        <fullName evidence="3">MFS transporter</fullName>
    </submittedName>
</protein>
<name>A0ABW3CF48_9ACTN</name>
<organism evidence="3 4">
    <name type="scientific">Actinomadura adrarensis</name>
    <dbReference type="NCBI Taxonomy" id="1819600"/>
    <lineage>
        <taxon>Bacteria</taxon>
        <taxon>Bacillati</taxon>
        <taxon>Actinomycetota</taxon>
        <taxon>Actinomycetes</taxon>
        <taxon>Streptosporangiales</taxon>
        <taxon>Thermomonosporaceae</taxon>
        <taxon>Actinomadura</taxon>
    </lineage>
</organism>
<accession>A0ABW3CF48</accession>
<reference evidence="4" key="1">
    <citation type="journal article" date="2019" name="Int. J. Syst. Evol. Microbiol.">
        <title>The Global Catalogue of Microorganisms (GCM) 10K type strain sequencing project: providing services to taxonomists for standard genome sequencing and annotation.</title>
        <authorList>
            <consortium name="The Broad Institute Genomics Platform"/>
            <consortium name="The Broad Institute Genome Sequencing Center for Infectious Disease"/>
            <person name="Wu L."/>
            <person name="Ma J."/>
        </authorList>
    </citation>
    <scope>NUCLEOTIDE SEQUENCE [LARGE SCALE GENOMIC DNA]</scope>
    <source>
        <strain evidence="4">JCM 31696</strain>
    </source>
</reference>
<dbReference type="EMBL" id="JBHTIR010001731">
    <property type="protein sequence ID" value="MFD0852908.1"/>
    <property type="molecule type" value="Genomic_DNA"/>
</dbReference>
<evidence type="ECO:0000256" key="1">
    <source>
        <dbReference type="SAM" id="MobiDB-lite"/>
    </source>
</evidence>
<keyword evidence="2" id="KW-1133">Transmembrane helix</keyword>
<evidence type="ECO:0000313" key="4">
    <source>
        <dbReference type="Proteomes" id="UP001597083"/>
    </source>
</evidence>
<keyword evidence="4" id="KW-1185">Reference proteome</keyword>
<keyword evidence="2" id="KW-0472">Membrane</keyword>
<comment type="caution">
    <text evidence="3">The sequence shown here is derived from an EMBL/GenBank/DDBJ whole genome shotgun (WGS) entry which is preliminary data.</text>
</comment>
<feature type="non-terminal residue" evidence="3">
    <location>
        <position position="1"/>
    </location>
</feature>
<dbReference type="Proteomes" id="UP001597083">
    <property type="component" value="Unassembled WGS sequence"/>
</dbReference>
<gene>
    <name evidence="3" type="ORF">ACFQ07_11760</name>
</gene>
<evidence type="ECO:0000313" key="3">
    <source>
        <dbReference type="EMBL" id="MFD0852908.1"/>
    </source>
</evidence>
<feature type="region of interest" description="Disordered" evidence="1">
    <location>
        <begin position="53"/>
        <end position="95"/>
    </location>
</feature>
<feature type="compositionally biased region" description="Basic and acidic residues" evidence="1">
    <location>
        <begin position="63"/>
        <end position="78"/>
    </location>
</feature>
<evidence type="ECO:0000256" key="2">
    <source>
        <dbReference type="SAM" id="Phobius"/>
    </source>
</evidence>